<dbReference type="SMART" id="SM00260">
    <property type="entry name" value="CheW"/>
    <property type="match status" value="1"/>
</dbReference>
<dbReference type="Gene3D" id="2.40.50.180">
    <property type="entry name" value="CheA-289, Domain 4"/>
    <property type="match status" value="1"/>
</dbReference>
<feature type="domain" description="CheW-like" evidence="1">
    <location>
        <begin position="21"/>
        <end position="161"/>
    </location>
</feature>
<proteinExistence type="predicted"/>
<dbReference type="PANTHER" id="PTHR22617:SF23">
    <property type="entry name" value="CHEMOTAXIS PROTEIN CHEW"/>
    <property type="match status" value="1"/>
</dbReference>
<comment type="caution">
    <text evidence="2">The sequence shown here is derived from an EMBL/GenBank/DDBJ whole genome shotgun (WGS) entry which is preliminary data.</text>
</comment>
<dbReference type="GO" id="GO:0007165">
    <property type="term" value="P:signal transduction"/>
    <property type="evidence" value="ECO:0007669"/>
    <property type="project" value="InterPro"/>
</dbReference>
<name>A0A2W5FJN9_9BACT</name>
<dbReference type="PROSITE" id="PS50851">
    <property type="entry name" value="CHEW"/>
    <property type="match status" value="1"/>
</dbReference>
<protein>
    <submittedName>
        <fullName evidence="2">Chemotaxis protein CheW</fullName>
    </submittedName>
</protein>
<dbReference type="CDD" id="cd00732">
    <property type="entry name" value="CheW"/>
    <property type="match status" value="1"/>
</dbReference>
<dbReference type="Gene3D" id="2.30.30.40">
    <property type="entry name" value="SH3 Domains"/>
    <property type="match status" value="1"/>
</dbReference>
<sequence length="163" mass="18012">MEHNETSRTQDAKKIMRTGKTRDFLTIFIGGQMFGIPILQVQDVLGQQKVTKIPLSPPQVAGALNLRGRIVTAIDVRTCLGLSAPEESAKRMSVVVENDHELYSLIIDNVGDVLSLYDDDYENTPATLDPAWRSVSLGVYRLSGKLLIILDVPKLLNSMMSVN</sequence>
<evidence type="ECO:0000313" key="3">
    <source>
        <dbReference type="Proteomes" id="UP000249739"/>
    </source>
</evidence>
<evidence type="ECO:0000259" key="1">
    <source>
        <dbReference type="PROSITE" id="PS50851"/>
    </source>
</evidence>
<dbReference type="PANTHER" id="PTHR22617">
    <property type="entry name" value="CHEMOTAXIS SENSOR HISTIDINE KINASE-RELATED"/>
    <property type="match status" value="1"/>
</dbReference>
<dbReference type="InterPro" id="IPR039315">
    <property type="entry name" value="CheW"/>
</dbReference>
<reference evidence="2 3" key="1">
    <citation type="submission" date="2017-08" db="EMBL/GenBank/DDBJ databases">
        <title>Infants hospitalized years apart are colonized by the same room-sourced microbial strains.</title>
        <authorList>
            <person name="Brooks B."/>
            <person name="Olm M.R."/>
            <person name="Firek B.A."/>
            <person name="Baker R."/>
            <person name="Thomas B.C."/>
            <person name="Morowitz M.J."/>
            <person name="Banfield J.F."/>
        </authorList>
    </citation>
    <scope>NUCLEOTIDE SEQUENCE [LARGE SCALE GENOMIC DNA]</scope>
    <source>
        <strain evidence="2">S2_006_000_R2_64</strain>
    </source>
</reference>
<dbReference type="GO" id="GO:0005829">
    <property type="term" value="C:cytosol"/>
    <property type="evidence" value="ECO:0007669"/>
    <property type="project" value="TreeGrafter"/>
</dbReference>
<gene>
    <name evidence="2" type="ORF">DI586_07545</name>
</gene>
<dbReference type="Proteomes" id="UP000249739">
    <property type="component" value="Unassembled WGS sequence"/>
</dbReference>
<evidence type="ECO:0000313" key="2">
    <source>
        <dbReference type="EMBL" id="PZP55213.1"/>
    </source>
</evidence>
<dbReference type="EMBL" id="QFOT01000081">
    <property type="protein sequence ID" value="PZP55213.1"/>
    <property type="molecule type" value="Genomic_DNA"/>
</dbReference>
<dbReference type="AlphaFoldDB" id="A0A2W5FJN9"/>
<dbReference type="GO" id="GO:0006935">
    <property type="term" value="P:chemotaxis"/>
    <property type="evidence" value="ECO:0007669"/>
    <property type="project" value="InterPro"/>
</dbReference>
<dbReference type="Pfam" id="PF01584">
    <property type="entry name" value="CheW"/>
    <property type="match status" value="1"/>
</dbReference>
<dbReference type="InterPro" id="IPR036061">
    <property type="entry name" value="CheW-like_dom_sf"/>
</dbReference>
<dbReference type="InterPro" id="IPR002545">
    <property type="entry name" value="CheW-lke_dom"/>
</dbReference>
<dbReference type="SUPFAM" id="SSF50341">
    <property type="entry name" value="CheW-like"/>
    <property type="match status" value="1"/>
</dbReference>
<organism evidence="2 3">
    <name type="scientific">Micavibrio aeruginosavorus</name>
    <dbReference type="NCBI Taxonomy" id="349221"/>
    <lineage>
        <taxon>Bacteria</taxon>
        <taxon>Pseudomonadati</taxon>
        <taxon>Bdellovibrionota</taxon>
        <taxon>Bdellovibrionia</taxon>
        <taxon>Bdellovibrionales</taxon>
        <taxon>Pseudobdellovibrionaceae</taxon>
        <taxon>Micavibrio</taxon>
    </lineage>
</organism>
<accession>A0A2W5FJN9</accession>